<proteinExistence type="predicted"/>
<accession>A0ABM7MHP6</accession>
<sequence length="566" mass="61627">MRKSQRTRQIRNFPMTRHLRNVIGMILGGIGAFGSAHAVGIETDNPDIKMSWDNTFKYSAGWRVADVDSKIADNSIGVQVNTNDGDLNFKKGAMISNRVDWLSEFDLRYKKNFGLRISGAAWYDEIYNRSNDNAGVMGGALVNSTSVPYNQFTDATRAIHGRKAEFQDAFVYGSFAPNDMNVNVKLGQFTQLYGESLFFGYNGIAGAQTPLDLARALSVPNSQFKEVAMPVQQLSTQVQINPGLTVGAYYQFEWKKNRLPGVGSYFSFADFTDAGGENILLGGPSVHRGEDMKASDSGQGGAQVKFKVGDTEYGLYVAQFHDKMPQFYVRPGVNPRGGTDIGDYVMVYGEKIKTYGASFSTLLGETNVAGELSFRTNQPLMAIGNTMILPGGTAFNGNDNPAYPVGDTLHLNLSAITVLGASPLWQGASFVGEFAYNQRMKITKNEAALDPMATESASAIQLVFQPEYFQVLPGLDLQVPIGLSYGISGRSSVAGVGSLMPSEGNGNISLGIKADYKKTWQAGLSYTHYFGNGGSVIKYNTPAPTLSYDNFHGDRDFISLSIQRTF</sequence>
<evidence type="ECO:0000313" key="1">
    <source>
        <dbReference type="EMBL" id="BCO25751.1"/>
    </source>
</evidence>
<organism evidence="1 2">
    <name type="scientific">Rhodoferax lithotrophicus</name>
    <dbReference type="NCBI Taxonomy" id="2798804"/>
    <lineage>
        <taxon>Bacteria</taxon>
        <taxon>Pseudomonadati</taxon>
        <taxon>Pseudomonadota</taxon>
        <taxon>Betaproteobacteria</taxon>
        <taxon>Burkholderiales</taxon>
        <taxon>Comamonadaceae</taxon>
        <taxon>Rhodoferax</taxon>
    </lineage>
</organism>
<name>A0ABM7MHP6_9BURK</name>
<dbReference type="EMBL" id="AP024238">
    <property type="protein sequence ID" value="BCO25751.1"/>
    <property type="molecule type" value="Genomic_DNA"/>
</dbReference>
<reference evidence="1 2" key="1">
    <citation type="journal article" date="2021" name="Microbiol. Spectr.">
        <title>A Single Bacterium Capable of Oxidation and Reduction of Iron at Circumneutral pH.</title>
        <authorList>
            <person name="Kato S."/>
            <person name="Ohkuma M."/>
        </authorList>
    </citation>
    <scope>NUCLEOTIDE SEQUENCE [LARGE SCALE GENOMIC DNA]</scope>
    <source>
        <strain evidence="1 2">MIZ03</strain>
    </source>
</reference>
<protein>
    <recommendedName>
        <fullName evidence="3">DUF1302 domain-containing protein</fullName>
    </recommendedName>
</protein>
<gene>
    <name evidence="1" type="ORF">MIZ03_0630</name>
</gene>
<evidence type="ECO:0000313" key="2">
    <source>
        <dbReference type="Proteomes" id="UP000824366"/>
    </source>
</evidence>
<evidence type="ECO:0008006" key="3">
    <source>
        <dbReference type="Google" id="ProtNLM"/>
    </source>
</evidence>
<dbReference type="Pfam" id="PF06980">
    <property type="entry name" value="DUF1302"/>
    <property type="match status" value="1"/>
</dbReference>
<dbReference type="InterPro" id="IPR010727">
    <property type="entry name" value="DUF1302"/>
</dbReference>
<dbReference type="Proteomes" id="UP000824366">
    <property type="component" value="Chromosome"/>
</dbReference>
<keyword evidence="2" id="KW-1185">Reference proteome</keyword>